<dbReference type="PANTHER" id="PTHR44129">
    <property type="entry name" value="WD REPEAT-CONTAINING PROTEIN POP1"/>
    <property type="match status" value="1"/>
</dbReference>
<protein>
    <submittedName>
        <fullName evidence="5">Uncharacterized protein</fullName>
    </submittedName>
</protein>
<feature type="compositionally biased region" description="Acidic residues" evidence="4">
    <location>
        <begin position="479"/>
        <end position="490"/>
    </location>
</feature>
<dbReference type="SUPFAM" id="SSF50978">
    <property type="entry name" value="WD40 repeat-like"/>
    <property type="match status" value="1"/>
</dbReference>
<dbReference type="EMBL" id="LSBJ02000005">
    <property type="protein sequence ID" value="OAQ64926.2"/>
    <property type="molecule type" value="Genomic_DNA"/>
</dbReference>
<feature type="compositionally biased region" description="Basic and acidic residues" evidence="4">
    <location>
        <begin position="508"/>
        <end position="523"/>
    </location>
</feature>
<dbReference type="Gene3D" id="2.130.10.10">
    <property type="entry name" value="YVTN repeat-like/Quinoprotein amine dehydrogenase"/>
    <property type="match status" value="3"/>
</dbReference>
<dbReference type="Proteomes" id="UP000078397">
    <property type="component" value="Unassembled WGS sequence"/>
</dbReference>
<dbReference type="InterPro" id="IPR015943">
    <property type="entry name" value="WD40/YVTN_repeat-like_dom_sf"/>
</dbReference>
<evidence type="ECO:0000313" key="6">
    <source>
        <dbReference type="Proteomes" id="UP000078397"/>
    </source>
</evidence>
<feature type="repeat" description="WD" evidence="3">
    <location>
        <begin position="920"/>
        <end position="951"/>
    </location>
</feature>
<feature type="compositionally biased region" description="Low complexity" evidence="4">
    <location>
        <begin position="525"/>
        <end position="535"/>
    </location>
</feature>
<dbReference type="KEGG" id="pchm:VFPPC_13968"/>
<dbReference type="AlphaFoldDB" id="A0A179FHB1"/>
<name>A0A179FHB1_METCM</name>
<keyword evidence="2" id="KW-0677">Repeat</keyword>
<dbReference type="Pfam" id="PF00400">
    <property type="entry name" value="WD40"/>
    <property type="match status" value="4"/>
</dbReference>
<accession>A0A179FHB1</accession>
<dbReference type="InterPro" id="IPR001680">
    <property type="entry name" value="WD40_rpt"/>
</dbReference>
<dbReference type="RefSeq" id="XP_022284303.1">
    <property type="nucleotide sequence ID" value="XM_022428899.1"/>
</dbReference>
<dbReference type="STRING" id="1380566.A0A179FHB1"/>
<gene>
    <name evidence="5" type="ORF">VFPPC_13968</name>
</gene>
<feature type="region of interest" description="Disordered" evidence="4">
    <location>
        <begin position="616"/>
        <end position="652"/>
    </location>
</feature>
<organism evidence="5 6">
    <name type="scientific">Pochonia chlamydosporia 170</name>
    <dbReference type="NCBI Taxonomy" id="1380566"/>
    <lineage>
        <taxon>Eukaryota</taxon>
        <taxon>Fungi</taxon>
        <taxon>Dikarya</taxon>
        <taxon>Ascomycota</taxon>
        <taxon>Pezizomycotina</taxon>
        <taxon>Sordariomycetes</taxon>
        <taxon>Hypocreomycetidae</taxon>
        <taxon>Hypocreales</taxon>
        <taxon>Clavicipitaceae</taxon>
        <taxon>Pochonia</taxon>
    </lineage>
</organism>
<dbReference type="OrthoDB" id="5081713at2759"/>
<evidence type="ECO:0000256" key="3">
    <source>
        <dbReference type="PROSITE-ProRule" id="PRU00221"/>
    </source>
</evidence>
<evidence type="ECO:0000313" key="5">
    <source>
        <dbReference type="EMBL" id="OAQ64926.2"/>
    </source>
</evidence>
<dbReference type="CDD" id="cd00200">
    <property type="entry name" value="WD40"/>
    <property type="match status" value="1"/>
</dbReference>
<reference evidence="5 6" key="1">
    <citation type="journal article" date="2016" name="PLoS Pathog.">
        <title>Biosynthesis of antibiotic leucinostatins in bio-control fungus Purpureocillium lilacinum and their inhibition on phytophthora revealed by genome mining.</title>
        <authorList>
            <person name="Wang G."/>
            <person name="Liu Z."/>
            <person name="Lin R."/>
            <person name="Li E."/>
            <person name="Mao Z."/>
            <person name="Ling J."/>
            <person name="Yang Y."/>
            <person name="Yin W.B."/>
            <person name="Xie B."/>
        </authorList>
    </citation>
    <scope>NUCLEOTIDE SEQUENCE [LARGE SCALE GENOMIC DNA]</scope>
    <source>
        <strain evidence="5">170</strain>
    </source>
</reference>
<dbReference type="InterPro" id="IPR036322">
    <property type="entry name" value="WD40_repeat_dom_sf"/>
</dbReference>
<feature type="repeat" description="WD" evidence="3">
    <location>
        <begin position="690"/>
        <end position="721"/>
    </location>
</feature>
<feature type="compositionally biased region" description="Polar residues" evidence="4">
    <location>
        <begin position="544"/>
        <end position="584"/>
    </location>
</feature>
<comment type="caution">
    <text evidence="5">The sequence shown here is derived from an EMBL/GenBank/DDBJ whole genome shotgun (WGS) entry which is preliminary data.</text>
</comment>
<proteinExistence type="predicted"/>
<dbReference type="SMART" id="SM00320">
    <property type="entry name" value="WD40"/>
    <property type="match status" value="6"/>
</dbReference>
<feature type="compositionally biased region" description="Low complexity" evidence="4">
    <location>
        <begin position="633"/>
        <end position="645"/>
    </location>
</feature>
<evidence type="ECO:0000256" key="1">
    <source>
        <dbReference type="ARBA" id="ARBA00022574"/>
    </source>
</evidence>
<keyword evidence="6" id="KW-1185">Reference proteome</keyword>
<dbReference type="PROSITE" id="PS50082">
    <property type="entry name" value="WD_REPEATS_2"/>
    <property type="match status" value="4"/>
</dbReference>
<dbReference type="PROSITE" id="PS50294">
    <property type="entry name" value="WD_REPEATS_REGION"/>
    <property type="match status" value="3"/>
</dbReference>
<dbReference type="GeneID" id="28855734"/>
<sequence length="966" mass="107357">MTWDRAGLAKQGFYYDENIRSKTAAEAAYPPHVVALRASMLDFSCPVLGCKHECDESGNVQLDPESIEWHSPHPDPVLSVAKRTQNDAHHLSNGGFAENSWDGFFHNHFFKPLQDSTPRVSRSNYYYDSFKEDADALWTEFLCSRTDAHDTSEREKCPKPDRVLSLPIYNLDTDGPAVPSIRDPESRQWRQTPSPSLVESFSWTVLKDLFAHGLRPTPFRIFRNPPVEAELRCYPWLIIEHKKQPPKSPKGKTLDVRCQATNAAARALQLNRNAATYAVKLAEQAQVPPIPTVTTVGPIVTVWIMHYLEDIMRAIWTGDMTKLDDIIQFQLILENTHTWTMRVFKPLMASYIGQWRFVHSQPGIGVAELALERRQQIMDRCRVMTPLVQGYLDTHSGIEIGDDSSHSEVTPLLLGLLVQQIFASECQTLTNEMDRIITEKLQGLTLGARHIVSDTQLTIRSKHTSLVADTQEGCSVDSAPDDDDPDDSDYVDSQPTGHAISYSDSDDNEFRRSTRSNALRETEAQSPSSSPQLLLIEETPRPLRTNSSPSAIIPLSTGTTSPADVSTCTPTRNKPTTPKSAGSVIQNVTGTTNAYRVWKKTLCLQSRRPKRLALYNRETLPSPTPAAKAAPESSLYSTTSSMSSTKGQPTSKHLEAPALSFGTTRGDNTIAGGKAFQLWHKNAEISTQVLDCHENGVKLVAVSSDSKLVASISTYGTVRLWRSDAGEPDILHGRVKSLAFSHDSKIVLVVQIEDAVQLWRPETGKHTHIQTLGLDNFIWSAAFSPDLRFLALVHDDEAIRLWLVDSDKLTLSQVLEGHKSLGRPVTFSHDSKYLASISDDYTVRIWLADSGKFTLTQILEGHNDCAAGTGKFEHTRTFEGHTSDVFSVAFSHDSTLLASASKDGTIRLWQTDNGECTQVLDGHTDDVRSVAFARNSEFLASASHDMTVRLWRPHMGENDSDSVNST</sequence>
<evidence type="ECO:0000256" key="4">
    <source>
        <dbReference type="SAM" id="MobiDB-lite"/>
    </source>
</evidence>
<feature type="repeat" description="WD" evidence="3">
    <location>
        <begin position="815"/>
        <end position="856"/>
    </location>
</feature>
<feature type="repeat" description="WD" evidence="3">
    <location>
        <begin position="878"/>
        <end position="919"/>
    </location>
</feature>
<evidence type="ECO:0000256" key="2">
    <source>
        <dbReference type="ARBA" id="ARBA00022737"/>
    </source>
</evidence>
<feature type="region of interest" description="Disordered" evidence="4">
    <location>
        <begin position="470"/>
        <end position="584"/>
    </location>
</feature>
<keyword evidence="1 3" id="KW-0853">WD repeat</keyword>
<dbReference type="InterPro" id="IPR050349">
    <property type="entry name" value="WD_LIS1/nudF_dynein_reg"/>
</dbReference>